<dbReference type="RefSeq" id="WP_220145936.1">
    <property type="nucleotide sequence ID" value="NZ_JAHXZI010000011.1"/>
</dbReference>
<reference evidence="1 2" key="1">
    <citation type="journal article" date="2013" name="Antonie Van Leeuwenhoek">
        <title>Actinoplanes hulinensis sp. nov., a novel actinomycete isolated from soybean root (Glycine max (L.) Merr).</title>
        <authorList>
            <person name="Shen Y."/>
            <person name="Liu C."/>
            <person name="Wang X."/>
            <person name="Zhao J."/>
            <person name="Jia F."/>
            <person name="Zhang Y."/>
            <person name="Wang L."/>
            <person name="Yang D."/>
            <person name="Xiang W."/>
        </authorList>
    </citation>
    <scope>NUCLEOTIDE SEQUENCE [LARGE SCALE GENOMIC DNA]</scope>
    <source>
        <strain evidence="1 2">NEAU-M9</strain>
    </source>
</reference>
<dbReference type="Proteomes" id="UP001519863">
    <property type="component" value="Unassembled WGS sequence"/>
</dbReference>
<evidence type="ECO:0000313" key="2">
    <source>
        <dbReference type="Proteomes" id="UP001519863"/>
    </source>
</evidence>
<accession>A0ABS7B5J9</accession>
<organism evidence="1 2">
    <name type="scientific">Actinoplanes hulinensis</name>
    <dbReference type="NCBI Taxonomy" id="1144547"/>
    <lineage>
        <taxon>Bacteria</taxon>
        <taxon>Bacillati</taxon>
        <taxon>Actinomycetota</taxon>
        <taxon>Actinomycetes</taxon>
        <taxon>Micromonosporales</taxon>
        <taxon>Micromonosporaceae</taxon>
        <taxon>Actinoplanes</taxon>
    </lineage>
</organism>
<name>A0ABS7B5J9_9ACTN</name>
<dbReference type="EMBL" id="JAHXZI010000011">
    <property type="protein sequence ID" value="MBW6436322.1"/>
    <property type="molecule type" value="Genomic_DNA"/>
</dbReference>
<proteinExistence type="predicted"/>
<evidence type="ECO:0000313" key="1">
    <source>
        <dbReference type="EMBL" id="MBW6436322.1"/>
    </source>
</evidence>
<protein>
    <submittedName>
        <fullName evidence="1">Uncharacterized protein</fullName>
    </submittedName>
</protein>
<keyword evidence="2" id="KW-1185">Reference proteome</keyword>
<comment type="caution">
    <text evidence="1">The sequence shown here is derived from an EMBL/GenBank/DDBJ whole genome shotgun (WGS) entry which is preliminary data.</text>
</comment>
<sequence length="77" mass="8470">MPAETTYLELSEDSGSSHKFYEVTVDGADLDPRRWPNHGGVCPVASRITDETAEWLADVVDFVASERNSPPRESTSS</sequence>
<gene>
    <name evidence="1" type="ORF">KZ829_21520</name>
</gene>